<dbReference type="SMART" id="SM00249">
    <property type="entry name" value="PHD"/>
    <property type="match status" value="2"/>
</dbReference>
<dbReference type="OrthoDB" id="10004495at2759"/>
<evidence type="ECO:0000256" key="1">
    <source>
        <dbReference type="ARBA" id="ARBA00004123"/>
    </source>
</evidence>
<keyword evidence="3" id="KW-0677">Repeat</keyword>
<evidence type="ECO:0000256" key="7">
    <source>
        <dbReference type="ARBA" id="ARBA00023163"/>
    </source>
</evidence>
<dbReference type="SUPFAM" id="SSF57903">
    <property type="entry name" value="FYVE/PHD zinc finger"/>
    <property type="match status" value="2"/>
</dbReference>
<evidence type="ECO:0000256" key="3">
    <source>
        <dbReference type="ARBA" id="ARBA00022737"/>
    </source>
</evidence>
<dbReference type="Gene3D" id="1.10.150.50">
    <property type="entry name" value="Transcription Factor, Ets-1"/>
    <property type="match status" value="1"/>
</dbReference>
<dbReference type="InterPro" id="IPR013083">
    <property type="entry name" value="Znf_RING/FYVE/PHD"/>
</dbReference>
<evidence type="ECO:0000256" key="4">
    <source>
        <dbReference type="ARBA" id="ARBA00022771"/>
    </source>
</evidence>
<accession>A0A6S7HH38</accession>
<keyword evidence="7" id="KW-0804">Transcription</keyword>
<dbReference type="CDD" id="cd15527">
    <property type="entry name" value="PHD2_KAT6A_6B"/>
    <property type="match status" value="1"/>
</dbReference>
<dbReference type="GO" id="GO:0008270">
    <property type="term" value="F:zinc ion binding"/>
    <property type="evidence" value="ECO:0007669"/>
    <property type="project" value="UniProtKB-KW"/>
</dbReference>
<name>A0A6S7HH38_PARCT</name>
<dbReference type="PROSITE" id="PS50016">
    <property type="entry name" value="ZF_PHD_2"/>
    <property type="match status" value="2"/>
</dbReference>
<organism evidence="9 10">
    <name type="scientific">Paramuricea clavata</name>
    <name type="common">Red gorgonian</name>
    <name type="synonym">Violescent sea-whip</name>
    <dbReference type="NCBI Taxonomy" id="317549"/>
    <lineage>
        <taxon>Eukaryota</taxon>
        <taxon>Metazoa</taxon>
        <taxon>Cnidaria</taxon>
        <taxon>Anthozoa</taxon>
        <taxon>Octocorallia</taxon>
        <taxon>Malacalcyonacea</taxon>
        <taxon>Plexauridae</taxon>
        <taxon>Paramuricea</taxon>
    </lineage>
</organism>
<evidence type="ECO:0000313" key="9">
    <source>
        <dbReference type="EMBL" id="CAB4002523.1"/>
    </source>
</evidence>
<feature type="non-terminal residue" evidence="9">
    <location>
        <position position="318"/>
    </location>
</feature>
<dbReference type="PANTHER" id="PTHR45888:SF4">
    <property type="entry name" value="PHD FINGER PROTEIN 10"/>
    <property type="match status" value="1"/>
</dbReference>
<reference evidence="9" key="1">
    <citation type="submission" date="2020-04" db="EMBL/GenBank/DDBJ databases">
        <authorList>
            <person name="Alioto T."/>
            <person name="Alioto T."/>
            <person name="Gomez Garrido J."/>
        </authorList>
    </citation>
    <scope>NUCLEOTIDE SEQUENCE</scope>
    <source>
        <strain evidence="9">A484AB</strain>
    </source>
</reference>
<dbReference type="PROSITE" id="PS50105">
    <property type="entry name" value="SAM_DOMAIN"/>
    <property type="match status" value="1"/>
</dbReference>
<proteinExistence type="predicted"/>
<dbReference type="Pfam" id="PF00628">
    <property type="entry name" value="PHD"/>
    <property type="match status" value="2"/>
</dbReference>
<dbReference type="Proteomes" id="UP001152795">
    <property type="component" value="Unassembled WGS sequence"/>
</dbReference>
<keyword evidence="6" id="KW-0805">Transcription regulation</keyword>
<comment type="caution">
    <text evidence="9">The sequence shown here is derived from an EMBL/GenBank/DDBJ whole genome shotgun (WGS) entry which is preliminary data.</text>
</comment>
<gene>
    <name evidence="9" type="ORF">PACLA_8A038841</name>
</gene>
<dbReference type="InterPro" id="IPR001660">
    <property type="entry name" value="SAM"/>
</dbReference>
<dbReference type="AlphaFoldDB" id="A0A6S7HH38"/>
<evidence type="ECO:0000256" key="5">
    <source>
        <dbReference type="ARBA" id="ARBA00022833"/>
    </source>
</evidence>
<keyword evidence="8" id="KW-0539">Nucleus</keyword>
<sequence>SPERKIPDRSLVCDFCLQTADSNRKGEPEDLLICRDCGNRAHPSCMDYSVELTARIRADGGSWQCIDCKACVMCQDSGDASSLLFCDACDKGYHMQCHTPKLQSMPTGKWACFNCLTMLSPEEVMASIQAPSTFIPSKICSPAEDEEQMVMDAVTLITDDIMPEPTTEILTTEPVPAEDPLCGIIDPLRMIDDVEVAIAANTSTNTSPAKSDVEQSNIVSSTASGEDVKNEIPIPAPEPVSSRPKSAFNWDKTDVVEYIKSLGFPKEAAVFEEQEIDGPSLMLMSRTDLVTSLQFKLGPALKIYANIAKLQVQTLPSE</sequence>
<protein>
    <submittedName>
        <fullName evidence="9">Histone acetyltransferase KAT6A-like</fullName>
    </submittedName>
</protein>
<dbReference type="InterPro" id="IPR001965">
    <property type="entry name" value="Znf_PHD"/>
</dbReference>
<keyword evidence="5" id="KW-0862">Zinc</keyword>
<dbReference type="Gene3D" id="3.30.40.10">
    <property type="entry name" value="Zinc/RING finger domain, C3HC4 (zinc finger)"/>
    <property type="match status" value="1"/>
</dbReference>
<keyword evidence="2" id="KW-0479">Metal-binding</keyword>
<dbReference type="PANTHER" id="PTHR45888">
    <property type="entry name" value="HL01030P-RELATED"/>
    <property type="match status" value="1"/>
</dbReference>
<dbReference type="Pfam" id="PF00536">
    <property type="entry name" value="SAM_1"/>
    <property type="match status" value="1"/>
</dbReference>
<evidence type="ECO:0000256" key="6">
    <source>
        <dbReference type="ARBA" id="ARBA00023015"/>
    </source>
</evidence>
<dbReference type="FunFam" id="3.30.40.10:FF:000005">
    <property type="entry name" value="zinc finger protein isoform X1"/>
    <property type="match status" value="1"/>
</dbReference>
<dbReference type="InterPro" id="IPR019786">
    <property type="entry name" value="Zinc_finger_PHD-type_CS"/>
</dbReference>
<evidence type="ECO:0000256" key="8">
    <source>
        <dbReference type="ARBA" id="ARBA00023242"/>
    </source>
</evidence>
<keyword evidence="10" id="KW-1185">Reference proteome</keyword>
<dbReference type="InterPro" id="IPR013761">
    <property type="entry name" value="SAM/pointed_sf"/>
</dbReference>
<evidence type="ECO:0000256" key="2">
    <source>
        <dbReference type="ARBA" id="ARBA00022723"/>
    </source>
</evidence>
<dbReference type="PROSITE" id="PS01359">
    <property type="entry name" value="ZF_PHD_1"/>
    <property type="match status" value="1"/>
</dbReference>
<dbReference type="EMBL" id="CACRXK020004378">
    <property type="protein sequence ID" value="CAB4002523.1"/>
    <property type="molecule type" value="Genomic_DNA"/>
</dbReference>
<dbReference type="InterPro" id="IPR019787">
    <property type="entry name" value="Znf_PHD-finger"/>
</dbReference>
<keyword evidence="4" id="KW-0863">Zinc-finger</keyword>
<evidence type="ECO:0000313" key="10">
    <source>
        <dbReference type="Proteomes" id="UP001152795"/>
    </source>
</evidence>
<dbReference type="SMART" id="SM00454">
    <property type="entry name" value="SAM"/>
    <property type="match status" value="1"/>
</dbReference>
<dbReference type="GO" id="GO:0005634">
    <property type="term" value="C:nucleus"/>
    <property type="evidence" value="ECO:0007669"/>
    <property type="project" value="UniProtKB-SubCell"/>
</dbReference>
<dbReference type="InterPro" id="IPR011011">
    <property type="entry name" value="Znf_FYVE_PHD"/>
</dbReference>
<dbReference type="SUPFAM" id="SSF47769">
    <property type="entry name" value="SAM/Pointed domain"/>
    <property type="match status" value="1"/>
</dbReference>
<comment type="subcellular location">
    <subcellularLocation>
        <location evidence="1">Nucleus</location>
    </subcellularLocation>
</comment>